<keyword evidence="5" id="KW-1003">Cell membrane</keyword>
<reference evidence="12 13" key="1">
    <citation type="submission" date="2020-03" db="EMBL/GenBank/DDBJ databases">
        <authorList>
            <person name="Sun Q."/>
        </authorList>
    </citation>
    <scope>NUCLEOTIDE SEQUENCE [LARGE SCALE GENOMIC DNA]</scope>
    <source>
        <strain evidence="12 13">JC162</strain>
    </source>
</reference>
<gene>
    <name evidence="12" type="ORF">GWK16_01385</name>
</gene>
<dbReference type="GO" id="GO:0071973">
    <property type="term" value="P:bacterial-type flagellum-dependent cell motility"/>
    <property type="evidence" value="ECO:0007669"/>
    <property type="project" value="InterPro"/>
</dbReference>
<proteinExistence type="inferred from homology"/>
<evidence type="ECO:0000313" key="12">
    <source>
        <dbReference type="EMBL" id="NMJ39876.1"/>
    </source>
</evidence>
<evidence type="ECO:0000256" key="3">
    <source>
        <dbReference type="ARBA" id="ARBA00020392"/>
    </source>
</evidence>
<keyword evidence="8" id="KW-0653">Protein transport</keyword>
<dbReference type="Gene3D" id="1.10.287.1700">
    <property type="match status" value="1"/>
</dbReference>
<keyword evidence="4" id="KW-0813">Transport</keyword>
<accession>A0A848E6Y3</accession>
<dbReference type="InterPro" id="IPR053716">
    <property type="entry name" value="Flag_assembly_chemotaxis_eff"/>
</dbReference>
<evidence type="ECO:0000313" key="13">
    <source>
        <dbReference type="Proteomes" id="UP000548582"/>
    </source>
</evidence>
<evidence type="ECO:0000256" key="8">
    <source>
        <dbReference type="ARBA" id="ARBA00022927"/>
    </source>
</evidence>
<dbReference type="GO" id="GO:0006935">
    <property type="term" value="P:chemotaxis"/>
    <property type="evidence" value="ECO:0007669"/>
    <property type="project" value="UniProtKB-KW"/>
</dbReference>
<feature type="region of interest" description="Disordered" evidence="11">
    <location>
        <begin position="109"/>
        <end position="129"/>
    </location>
</feature>
<dbReference type="GO" id="GO:0009288">
    <property type="term" value="C:bacterial-type flagellum"/>
    <property type="evidence" value="ECO:0007669"/>
    <property type="project" value="InterPro"/>
</dbReference>
<dbReference type="EMBL" id="JABBKX010000001">
    <property type="protein sequence ID" value="NMJ39876.1"/>
    <property type="molecule type" value="Genomic_DNA"/>
</dbReference>
<evidence type="ECO:0000256" key="5">
    <source>
        <dbReference type="ARBA" id="ARBA00022475"/>
    </source>
</evidence>
<keyword evidence="7" id="KW-1005">Bacterial flagellum biogenesis</keyword>
<evidence type="ECO:0000256" key="11">
    <source>
        <dbReference type="SAM" id="MobiDB-lite"/>
    </source>
</evidence>
<dbReference type="InterPro" id="IPR012823">
    <property type="entry name" value="Flagell_FliJ"/>
</dbReference>
<dbReference type="Pfam" id="PF02050">
    <property type="entry name" value="FliJ"/>
    <property type="match status" value="1"/>
</dbReference>
<dbReference type="Proteomes" id="UP000548582">
    <property type="component" value="Unassembled WGS sequence"/>
</dbReference>
<evidence type="ECO:0000256" key="1">
    <source>
        <dbReference type="ARBA" id="ARBA00004413"/>
    </source>
</evidence>
<evidence type="ECO:0000256" key="4">
    <source>
        <dbReference type="ARBA" id="ARBA00022448"/>
    </source>
</evidence>
<comment type="caution">
    <text evidence="12">The sequence shown here is derived from an EMBL/GenBank/DDBJ whole genome shotgun (WGS) entry which is preliminary data.</text>
</comment>
<keyword evidence="6" id="KW-0145">Chemotaxis</keyword>
<comment type="similarity">
    <text evidence="2">Belongs to the FliJ family.</text>
</comment>
<keyword evidence="13" id="KW-1185">Reference proteome</keyword>
<evidence type="ECO:0000256" key="2">
    <source>
        <dbReference type="ARBA" id="ARBA00010004"/>
    </source>
</evidence>
<sequence>MPRDPLAILARLRRIDTDAARLRLAGAQAHLAAQQDAVAAIERELRAEHPEDAPRTYGDFLARMLAARHQQAAALARAGAALDAERDALVAARTQEKVLDALRDRRAAAERRDGLRREQARLEDAIPRG</sequence>
<keyword evidence="10" id="KW-1006">Bacterial flagellum protein export</keyword>
<dbReference type="GO" id="GO:0015031">
    <property type="term" value="P:protein transport"/>
    <property type="evidence" value="ECO:0007669"/>
    <property type="project" value="UniProtKB-KW"/>
</dbReference>
<name>A0A848E6Y3_9PROT</name>
<protein>
    <recommendedName>
        <fullName evidence="3">Flagellar FliJ protein</fullName>
    </recommendedName>
</protein>
<keyword evidence="9" id="KW-0472">Membrane</keyword>
<dbReference type="AlphaFoldDB" id="A0A848E6Y3"/>
<organism evidence="12 13">
    <name type="scientific">Neoroseomonas marina</name>
    <dbReference type="NCBI Taxonomy" id="1232220"/>
    <lineage>
        <taxon>Bacteria</taxon>
        <taxon>Pseudomonadati</taxon>
        <taxon>Pseudomonadota</taxon>
        <taxon>Alphaproteobacteria</taxon>
        <taxon>Acetobacterales</taxon>
        <taxon>Acetobacteraceae</taxon>
        <taxon>Neoroseomonas</taxon>
    </lineage>
</organism>
<evidence type="ECO:0000256" key="10">
    <source>
        <dbReference type="ARBA" id="ARBA00023225"/>
    </source>
</evidence>
<comment type="subcellular location">
    <subcellularLocation>
        <location evidence="1">Cell membrane</location>
        <topology evidence="1">Peripheral membrane protein</topology>
        <orientation evidence="1">Cytoplasmic side</orientation>
    </subcellularLocation>
</comment>
<dbReference type="GO" id="GO:0044781">
    <property type="term" value="P:bacterial-type flagellum organization"/>
    <property type="evidence" value="ECO:0007669"/>
    <property type="project" value="UniProtKB-KW"/>
</dbReference>
<dbReference type="GO" id="GO:0005886">
    <property type="term" value="C:plasma membrane"/>
    <property type="evidence" value="ECO:0007669"/>
    <property type="project" value="UniProtKB-SubCell"/>
</dbReference>
<evidence type="ECO:0000256" key="9">
    <source>
        <dbReference type="ARBA" id="ARBA00023136"/>
    </source>
</evidence>
<evidence type="ECO:0000256" key="6">
    <source>
        <dbReference type="ARBA" id="ARBA00022500"/>
    </source>
</evidence>
<evidence type="ECO:0000256" key="7">
    <source>
        <dbReference type="ARBA" id="ARBA00022795"/>
    </source>
</evidence>
<dbReference type="RefSeq" id="WP_170052184.1">
    <property type="nucleotide sequence ID" value="NZ_JABBKX010000001.1"/>
</dbReference>